<evidence type="ECO:0000259" key="1">
    <source>
        <dbReference type="PROSITE" id="PS50097"/>
    </source>
</evidence>
<evidence type="ECO:0000313" key="2">
    <source>
        <dbReference type="Proteomes" id="UP000887574"/>
    </source>
</evidence>
<dbReference type="Gene3D" id="2.60.210.10">
    <property type="entry name" value="Apoptosis, Tumor Necrosis Factor Receptor Associated Protein 2, Chain A"/>
    <property type="match status" value="1"/>
</dbReference>
<dbReference type="Pfam" id="PF00651">
    <property type="entry name" value="BTB"/>
    <property type="match status" value="1"/>
</dbReference>
<protein>
    <submittedName>
        <fullName evidence="3">BTB domain-containing protein</fullName>
    </submittedName>
</protein>
<proteinExistence type="predicted"/>
<sequence>MEQENVITTQTALDTLSQSLEKCPKTAIKRSSKHFKTIKRPKPLKRLNNRIDQMKAEINQTFVNISAQLQAIQVSVEVNALNSTKKIEEKEEKVANPEAIQGLFRATFKVDQILNNAGQNVFSQKNKFAGAEWWLGIKKTIKEGDQPNLAAFLYHEAGCKSVYYDVTYSVHLLGSPQKVFFSSTQCFASENSSWGRNCFIAWSELTNYANGFVTEKGDFSMEVAFTVKGKTDSQLKLDTQFLTSGFVEHDCTLLVEGHRFPVNRGLLSALSGYFKKLLCGNFKEASQDEIELNTVCAAEFLPLLQVLYQAIGCKAVGANVIRNNVECLLRLADYYQLQVVTDRCASYLKTCPVTAVSLADKLVYAEKYSLCELMDRCVKQFKKLDDVKKLRSTDQYFSLSQDTKFKIYENIA</sequence>
<dbReference type="InterPro" id="IPR000210">
    <property type="entry name" value="BTB/POZ_dom"/>
</dbReference>
<reference evidence="3" key="1">
    <citation type="submission" date="2022-11" db="UniProtKB">
        <authorList>
            <consortium name="WormBaseParasite"/>
        </authorList>
    </citation>
    <scope>IDENTIFICATION</scope>
</reference>
<name>A0A915EG90_9BILA</name>
<evidence type="ECO:0000313" key="3">
    <source>
        <dbReference type="WBParaSite" id="jg5743"/>
    </source>
</evidence>
<dbReference type="WBParaSite" id="jg5743">
    <property type="protein sequence ID" value="jg5743"/>
    <property type="gene ID" value="jg5743"/>
</dbReference>
<dbReference type="PANTHER" id="PTHR22744:SF17">
    <property type="entry name" value="BTB DOMAIN-CONTAINING PROTEIN"/>
    <property type="match status" value="1"/>
</dbReference>
<dbReference type="SUPFAM" id="SSF54695">
    <property type="entry name" value="POZ domain"/>
    <property type="match status" value="1"/>
</dbReference>
<accession>A0A915EG90</accession>
<dbReference type="Gene3D" id="3.30.710.10">
    <property type="entry name" value="Potassium Channel Kv1.1, Chain A"/>
    <property type="match status" value="1"/>
</dbReference>
<dbReference type="SMART" id="SM00225">
    <property type="entry name" value="BTB"/>
    <property type="match status" value="1"/>
</dbReference>
<dbReference type="InterPro" id="IPR008974">
    <property type="entry name" value="TRAF-like"/>
</dbReference>
<dbReference type="CDD" id="cd18186">
    <property type="entry name" value="BTB_POZ_ZBTB_KLHL-like"/>
    <property type="match status" value="1"/>
</dbReference>
<dbReference type="AlphaFoldDB" id="A0A915EG90"/>
<dbReference type="PANTHER" id="PTHR22744">
    <property type="entry name" value="HELIX LOOP HELIX PROTEIN 21-RELATED"/>
    <property type="match status" value="1"/>
</dbReference>
<feature type="domain" description="BTB" evidence="1">
    <location>
        <begin position="249"/>
        <end position="308"/>
    </location>
</feature>
<dbReference type="InterPro" id="IPR002083">
    <property type="entry name" value="MATH/TRAF_dom"/>
</dbReference>
<dbReference type="InterPro" id="IPR011333">
    <property type="entry name" value="SKP1/BTB/POZ_sf"/>
</dbReference>
<dbReference type="SUPFAM" id="SSF49599">
    <property type="entry name" value="TRAF domain-like"/>
    <property type="match status" value="1"/>
</dbReference>
<keyword evidence="2" id="KW-1185">Reference proteome</keyword>
<organism evidence="2 3">
    <name type="scientific">Ditylenchus dipsaci</name>
    <dbReference type="NCBI Taxonomy" id="166011"/>
    <lineage>
        <taxon>Eukaryota</taxon>
        <taxon>Metazoa</taxon>
        <taxon>Ecdysozoa</taxon>
        <taxon>Nematoda</taxon>
        <taxon>Chromadorea</taxon>
        <taxon>Rhabditida</taxon>
        <taxon>Tylenchina</taxon>
        <taxon>Tylenchomorpha</taxon>
        <taxon>Sphaerularioidea</taxon>
        <taxon>Anguinidae</taxon>
        <taxon>Anguininae</taxon>
        <taxon>Ditylenchus</taxon>
    </lineage>
</organism>
<dbReference type="CDD" id="cd00121">
    <property type="entry name" value="MATH"/>
    <property type="match status" value="1"/>
</dbReference>
<dbReference type="PROSITE" id="PS50097">
    <property type="entry name" value="BTB"/>
    <property type="match status" value="1"/>
</dbReference>
<dbReference type="Proteomes" id="UP000887574">
    <property type="component" value="Unplaced"/>
</dbReference>